<evidence type="ECO:0000313" key="2">
    <source>
        <dbReference type="EMBL" id="GBE62042.1"/>
    </source>
</evidence>
<comment type="caution">
    <text evidence="2">The sequence shown here is derived from an EMBL/GenBank/DDBJ whole genome shotgun (WGS) entry which is preliminary data.</text>
</comment>
<evidence type="ECO:0000256" key="1">
    <source>
        <dbReference type="SAM" id="Phobius"/>
    </source>
</evidence>
<gene>
    <name evidence="2" type="ORF">BOVATA_035350</name>
</gene>
<evidence type="ECO:0000313" key="3">
    <source>
        <dbReference type="Proteomes" id="UP000236319"/>
    </source>
</evidence>
<dbReference type="RefSeq" id="XP_028868285.1">
    <property type="nucleotide sequence ID" value="XM_029012452.1"/>
</dbReference>
<reference evidence="2 3" key="1">
    <citation type="journal article" date="2017" name="BMC Genomics">
        <title>Whole-genome assembly of Babesia ovata and comparative genomics between closely related pathogens.</title>
        <authorList>
            <person name="Yamagishi J."/>
            <person name="Asada M."/>
            <person name="Hakimi H."/>
            <person name="Tanaka T.Q."/>
            <person name="Sugimoto C."/>
            <person name="Kawazu S."/>
        </authorList>
    </citation>
    <scope>NUCLEOTIDE SEQUENCE [LARGE SCALE GENOMIC DNA]</scope>
    <source>
        <strain evidence="2 3">Miyake</strain>
    </source>
</reference>
<keyword evidence="1" id="KW-1133">Transmembrane helix</keyword>
<feature type="transmembrane region" description="Helical" evidence="1">
    <location>
        <begin position="26"/>
        <end position="53"/>
    </location>
</feature>
<proteinExistence type="predicted"/>
<dbReference type="Proteomes" id="UP000236319">
    <property type="component" value="Unassembled WGS sequence"/>
</dbReference>
<protein>
    <submittedName>
        <fullName evidence="2">Uncharacterized protein</fullName>
    </submittedName>
</protein>
<dbReference type="VEuPathDB" id="PiroplasmaDB:BOVATA_035350"/>
<dbReference type="AlphaFoldDB" id="A0A2H6KGB7"/>
<sequence length="175" mass="19553">MARRSSFTSALGGKLRTQRRLGFKNMFGFFIFSSFSLKLEVWSFCSIAVSFWNSGEVSRITPSINRSLRFFELGAALRFCSLAFDKLLASSLLIARDRRKRLPFRENPRPAAGPCFTLLRALFLSSKLKSASRSSASSSMAKILRASSASSKRMKAVPRLTPFSSLQMLQDFTAP</sequence>
<keyword evidence="1" id="KW-0812">Transmembrane</keyword>
<name>A0A2H6KGB7_9APIC</name>
<dbReference type="EMBL" id="BDSA01000004">
    <property type="protein sequence ID" value="GBE62042.1"/>
    <property type="molecule type" value="Genomic_DNA"/>
</dbReference>
<organism evidence="2 3">
    <name type="scientific">Babesia ovata</name>
    <dbReference type="NCBI Taxonomy" id="189622"/>
    <lineage>
        <taxon>Eukaryota</taxon>
        <taxon>Sar</taxon>
        <taxon>Alveolata</taxon>
        <taxon>Apicomplexa</taxon>
        <taxon>Aconoidasida</taxon>
        <taxon>Piroplasmida</taxon>
        <taxon>Babesiidae</taxon>
        <taxon>Babesia</taxon>
    </lineage>
</organism>
<keyword evidence="3" id="KW-1185">Reference proteome</keyword>
<accession>A0A2H6KGB7</accession>
<dbReference type="GeneID" id="39875812"/>
<keyword evidence="1" id="KW-0472">Membrane</keyword>